<sequence>MCSEIPENLDKTQSDSVGLEWGPKSMYFFFLRWSLSVAQAGVQRCNLGLLQPLPPRIKQFSCLSLLSSWDYRHPPPCPANFYVFSRDG</sequence>
<dbReference type="GeneTree" id="ENSGT00940000161627"/>
<evidence type="ECO:0000313" key="2">
    <source>
        <dbReference type="Proteomes" id="UP000008225"/>
    </source>
</evidence>
<dbReference type="Ensembl" id="ENSCJAT00000122201.1">
    <property type="protein sequence ID" value="ENSCJAP00000085238.1"/>
    <property type="gene ID" value="ENSCJAG00000080021.1"/>
</dbReference>
<dbReference type="PANTHER" id="PTHR46254">
    <property type="entry name" value="PROTEIN GVQW1-RELATED"/>
    <property type="match status" value="1"/>
</dbReference>
<organism evidence="1 2">
    <name type="scientific">Callithrix jacchus</name>
    <name type="common">White-tufted-ear marmoset</name>
    <name type="synonym">Simia Jacchus</name>
    <dbReference type="NCBI Taxonomy" id="9483"/>
    <lineage>
        <taxon>Eukaryota</taxon>
        <taxon>Metazoa</taxon>
        <taxon>Chordata</taxon>
        <taxon>Craniata</taxon>
        <taxon>Vertebrata</taxon>
        <taxon>Euteleostomi</taxon>
        <taxon>Mammalia</taxon>
        <taxon>Eutheria</taxon>
        <taxon>Euarchontoglires</taxon>
        <taxon>Primates</taxon>
        <taxon>Haplorrhini</taxon>
        <taxon>Platyrrhini</taxon>
        <taxon>Cebidae</taxon>
        <taxon>Callitrichinae</taxon>
        <taxon>Callithrix</taxon>
        <taxon>Callithrix</taxon>
    </lineage>
</organism>
<protein>
    <submittedName>
        <fullName evidence="1">Uncharacterized protein</fullName>
    </submittedName>
</protein>
<reference evidence="1" key="2">
    <citation type="submission" date="2025-08" db="UniProtKB">
        <authorList>
            <consortium name="Ensembl"/>
        </authorList>
    </citation>
    <scope>IDENTIFICATION</scope>
</reference>
<name>A0A8I3W2L6_CALJA</name>
<keyword evidence="2" id="KW-1185">Reference proteome</keyword>
<dbReference type="Proteomes" id="UP000008225">
    <property type="component" value="Chromosome 7"/>
</dbReference>
<accession>A0A8I3W2L6</accession>
<reference evidence="1" key="3">
    <citation type="submission" date="2025-09" db="UniProtKB">
        <authorList>
            <consortium name="Ensembl"/>
        </authorList>
    </citation>
    <scope>IDENTIFICATION</scope>
</reference>
<dbReference type="PANTHER" id="PTHR46254:SF11">
    <property type="entry name" value="SECRETED PROTEIN"/>
    <property type="match status" value="1"/>
</dbReference>
<evidence type="ECO:0000313" key="1">
    <source>
        <dbReference type="Ensembl" id="ENSCJAP00000085238.1"/>
    </source>
</evidence>
<reference evidence="1 2" key="1">
    <citation type="submission" date="2009-03" db="EMBL/GenBank/DDBJ databases">
        <authorList>
            <person name="Warren W."/>
            <person name="Ye L."/>
            <person name="Minx P."/>
            <person name="Worley K."/>
            <person name="Gibbs R."/>
            <person name="Wilson R.K."/>
        </authorList>
    </citation>
    <scope>NUCLEOTIDE SEQUENCE [LARGE SCALE GENOMIC DNA]</scope>
</reference>
<dbReference type="AlphaFoldDB" id="A0A8I3W2L6"/>
<proteinExistence type="predicted"/>